<dbReference type="EMBL" id="HBIQ01025633">
    <property type="protein sequence ID" value="CAE0538340.1"/>
    <property type="molecule type" value="Transcribed_RNA"/>
</dbReference>
<accession>A0A7S3RY15</accession>
<feature type="transmembrane region" description="Helical" evidence="1">
    <location>
        <begin position="131"/>
        <end position="153"/>
    </location>
</feature>
<name>A0A7S3RY15_9SPIT</name>
<sequence length="158" mass="18315">MSLFWAAVYGYFAFNYNDGPETCWFHKGDEPAVPYIEEDSDNYVDVHERFQIFFEGGFYIACGQAALYIISRIIDSMDLFRLIWNLIQLSNLVLFVLWVYAFVVRFLPSGRYCSGDNTDGDKSGYLYAEGMFIKVCFIIFVALIVLAIIANVWRRLTK</sequence>
<feature type="transmembrane region" description="Helical" evidence="1">
    <location>
        <begin position="82"/>
        <end position="103"/>
    </location>
</feature>
<evidence type="ECO:0000256" key="1">
    <source>
        <dbReference type="SAM" id="Phobius"/>
    </source>
</evidence>
<organism evidence="2">
    <name type="scientific">Strombidinopsis acuminata</name>
    <dbReference type="NCBI Taxonomy" id="141414"/>
    <lineage>
        <taxon>Eukaryota</taxon>
        <taxon>Sar</taxon>
        <taxon>Alveolata</taxon>
        <taxon>Ciliophora</taxon>
        <taxon>Intramacronucleata</taxon>
        <taxon>Spirotrichea</taxon>
        <taxon>Choreotrichia</taxon>
        <taxon>Choreotrichida</taxon>
        <taxon>Strombidinopsidae</taxon>
        <taxon>Strombidinopsis</taxon>
    </lineage>
</organism>
<gene>
    <name evidence="2" type="ORF">SACU0126_LOCUS8389</name>
</gene>
<proteinExistence type="predicted"/>
<evidence type="ECO:0000313" key="2">
    <source>
        <dbReference type="EMBL" id="CAE0538340.1"/>
    </source>
</evidence>
<feature type="transmembrane region" description="Helical" evidence="1">
    <location>
        <begin position="50"/>
        <end position="70"/>
    </location>
</feature>
<reference evidence="2" key="1">
    <citation type="submission" date="2021-01" db="EMBL/GenBank/DDBJ databases">
        <authorList>
            <person name="Corre E."/>
            <person name="Pelletier E."/>
            <person name="Niang G."/>
            <person name="Scheremetjew M."/>
            <person name="Finn R."/>
            <person name="Kale V."/>
            <person name="Holt S."/>
            <person name="Cochrane G."/>
            <person name="Meng A."/>
            <person name="Brown T."/>
            <person name="Cohen L."/>
        </authorList>
    </citation>
    <scope>NUCLEOTIDE SEQUENCE</scope>
    <source>
        <strain evidence="2">SPMC142</strain>
    </source>
</reference>
<keyword evidence="1" id="KW-1133">Transmembrane helix</keyword>
<dbReference type="AlphaFoldDB" id="A0A7S3RY15"/>
<keyword evidence="1" id="KW-0472">Membrane</keyword>
<protein>
    <submittedName>
        <fullName evidence="2">Uncharacterized protein</fullName>
    </submittedName>
</protein>
<keyword evidence="1" id="KW-0812">Transmembrane</keyword>